<gene>
    <name evidence="1" type="ORF">CRM22_007712</name>
</gene>
<organism evidence="1 2">
    <name type="scientific">Opisthorchis felineus</name>
    <dbReference type="NCBI Taxonomy" id="147828"/>
    <lineage>
        <taxon>Eukaryota</taxon>
        <taxon>Metazoa</taxon>
        <taxon>Spiralia</taxon>
        <taxon>Lophotrochozoa</taxon>
        <taxon>Platyhelminthes</taxon>
        <taxon>Trematoda</taxon>
        <taxon>Digenea</taxon>
        <taxon>Opisthorchiida</taxon>
        <taxon>Opisthorchiata</taxon>
        <taxon>Opisthorchiidae</taxon>
        <taxon>Opisthorchis</taxon>
    </lineage>
</organism>
<evidence type="ECO:0000313" key="1">
    <source>
        <dbReference type="EMBL" id="TGZ61948.1"/>
    </source>
</evidence>
<dbReference type="AlphaFoldDB" id="A0A4S2LMG5"/>
<accession>A0A4S2LMG5</accession>
<dbReference type="Proteomes" id="UP000308267">
    <property type="component" value="Unassembled WGS sequence"/>
</dbReference>
<evidence type="ECO:0000313" key="2">
    <source>
        <dbReference type="Proteomes" id="UP000308267"/>
    </source>
</evidence>
<sequence>MHTKVRSSNEDRNGSFLTKFLSTETLHNTGCPHYTSKNNTSKKIAQDVDVQKTKSQEKLWTGKNVSAQILSNRIQDDTHYSALESQGASPSRNSKKLLNRRRNVCENRITDRAQTSNAERNSIISRTRNQSENVRTIKIFRPTGRKLIFKNEEDRLLFEKQRTVIYALNAIMRDAEHANYESFIRSKDDTGDC</sequence>
<proteinExistence type="predicted"/>
<dbReference type="EMBL" id="SJOL01007764">
    <property type="protein sequence ID" value="TGZ61948.1"/>
    <property type="molecule type" value="Genomic_DNA"/>
</dbReference>
<dbReference type="OrthoDB" id="10035051at2759"/>
<protein>
    <submittedName>
        <fullName evidence="1">Uncharacterized protein</fullName>
    </submittedName>
</protein>
<reference evidence="1 2" key="1">
    <citation type="journal article" date="2019" name="BMC Genomics">
        <title>New insights from Opisthorchis felineus genome: update on genomics of the epidemiologically important liver flukes.</title>
        <authorList>
            <person name="Ershov N.I."/>
            <person name="Mordvinov V.A."/>
            <person name="Prokhortchouk E.B."/>
            <person name="Pakharukova M.Y."/>
            <person name="Gunbin K.V."/>
            <person name="Ustyantsev K."/>
            <person name="Genaev M.A."/>
            <person name="Blinov A.G."/>
            <person name="Mazur A."/>
            <person name="Boulygina E."/>
            <person name="Tsygankova S."/>
            <person name="Khrameeva E."/>
            <person name="Chekanov N."/>
            <person name="Fan G."/>
            <person name="Xiao A."/>
            <person name="Zhang H."/>
            <person name="Xu X."/>
            <person name="Yang H."/>
            <person name="Solovyev V."/>
            <person name="Lee S.M."/>
            <person name="Liu X."/>
            <person name="Afonnikov D.A."/>
            <person name="Skryabin K.G."/>
        </authorList>
    </citation>
    <scope>NUCLEOTIDE SEQUENCE [LARGE SCALE GENOMIC DNA]</scope>
    <source>
        <strain evidence="1">AK-0245</strain>
        <tissue evidence="1">Whole organism</tissue>
    </source>
</reference>
<comment type="caution">
    <text evidence="1">The sequence shown here is derived from an EMBL/GenBank/DDBJ whole genome shotgun (WGS) entry which is preliminary data.</text>
</comment>
<keyword evidence="2" id="KW-1185">Reference proteome</keyword>
<name>A0A4S2LMG5_OPIFE</name>